<dbReference type="InterPro" id="IPR027417">
    <property type="entry name" value="P-loop_NTPase"/>
</dbReference>
<dbReference type="Proteomes" id="UP001589818">
    <property type="component" value="Unassembled WGS sequence"/>
</dbReference>
<proteinExistence type="predicted"/>
<sequence length="184" mass="21080">MQQKLPLFIVTGASGVGKTTVMEELRIQLPDFVILSTDNDLFGETPLDYQGRFNLLLRIAYFVARSGRGTVICGTFMPWDAQKCDHYDQFSDVCFINLHCDDATRNTRLRNREDKAMWTDDMLQQHEQFAQWLLDNAETAYNPPMPIIETTSTPPAAVAEQIQSYVTLKWDEWRAAQSGLNNDH</sequence>
<evidence type="ECO:0000313" key="2">
    <source>
        <dbReference type="Proteomes" id="UP001589818"/>
    </source>
</evidence>
<dbReference type="SUPFAM" id="SSF52540">
    <property type="entry name" value="P-loop containing nucleoside triphosphate hydrolases"/>
    <property type="match status" value="1"/>
</dbReference>
<protein>
    <submittedName>
        <fullName evidence="1">AAA family ATPase</fullName>
    </submittedName>
</protein>
<organism evidence="1 2">
    <name type="scientific">Paenibacillus mendelii</name>
    <dbReference type="NCBI Taxonomy" id="206163"/>
    <lineage>
        <taxon>Bacteria</taxon>
        <taxon>Bacillati</taxon>
        <taxon>Bacillota</taxon>
        <taxon>Bacilli</taxon>
        <taxon>Bacillales</taxon>
        <taxon>Paenibacillaceae</taxon>
        <taxon>Paenibacillus</taxon>
    </lineage>
</organism>
<comment type="caution">
    <text evidence="1">The sequence shown here is derived from an EMBL/GenBank/DDBJ whole genome shotgun (WGS) entry which is preliminary data.</text>
</comment>
<evidence type="ECO:0000313" key="1">
    <source>
        <dbReference type="EMBL" id="MFC0394255.1"/>
    </source>
</evidence>
<dbReference type="EMBL" id="JBHLVF010000041">
    <property type="protein sequence ID" value="MFC0394255.1"/>
    <property type="molecule type" value="Genomic_DNA"/>
</dbReference>
<dbReference type="Gene3D" id="3.40.50.300">
    <property type="entry name" value="P-loop containing nucleotide triphosphate hydrolases"/>
    <property type="match status" value="1"/>
</dbReference>
<accession>A0ABV6JHF8</accession>
<keyword evidence="2" id="KW-1185">Reference proteome</keyword>
<dbReference type="Pfam" id="PF13671">
    <property type="entry name" value="AAA_33"/>
    <property type="match status" value="1"/>
</dbReference>
<dbReference type="RefSeq" id="WP_204815413.1">
    <property type="nucleotide sequence ID" value="NZ_JANHOF010000001.1"/>
</dbReference>
<reference evidence="1 2" key="1">
    <citation type="submission" date="2024-09" db="EMBL/GenBank/DDBJ databases">
        <authorList>
            <person name="Sun Q."/>
            <person name="Mori K."/>
        </authorList>
    </citation>
    <scope>NUCLEOTIDE SEQUENCE [LARGE SCALE GENOMIC DNA]</scope>
    <source>
        <strain evidence="1 2">CCM 4839</strain>
    </source>
</reference>
<gene>
    <name evidence="1" type="ORF">ACFFJ8_23170</name>
</gene>
<name>A0ABV6JHF8_9BACL</name>